<dbReference type="EMBL" id="MHCN01000019">
    <property type="protein sequence ID" value="OGY20961.1"/>
    <property type="molecule type" value="Genomic_DNA"/>
</dbReference>
<dbReference type="PANTHER" id="PTHR10434:SF11">
    <property type="entry name" value="1-ACYL-SN-GLYCEROL-3-PHOSPHATE ACYLTRANSFERASE"/>
    <property type="match status" value="1"/>
</dbReference>
<protein>
    <recommendedName>
        <fullName evidence="3">Phospholipid/glycerol acyltransferase domain-containing protein</fullName>
    </recommendedName>
</protein>
<organism evidence="4 5">
    <name type="scientific">Candidatus Woykebacteria bacterium GWA1_44_8</name>
    <dbReference type="NCBI Taxonomy" id="1802591"/>
    <lineage>
        <taxon>Bacteria</taxon>
        <taxon>Candidatus Woykeibacteriota</taxon>
    </lineage>
</organism>
<gene>
    <name evidence="4" type="ORF">A2113_01500</name>
</gene>
<keyword evidence="2" id="KW-0012">Acyltransferase</keyword>
<dbReference type="Proteomes" id="UP000176299">
    <property type="component" value="Unassembled WGS sequence"/>
</dbReference>
<dbReference type="SMART" id="SM00563">
    <property type="entry name" value="PlsC"/>
    <property type="match status" value="1"/>
</dbReference>
<dbReference type="CDD" id="cd07989">
    <property type="entry name" value="LPLAT_AGPAT-like"/>
    <property type="match status" value="1"/>
</dbReference>
<evidence type="ECO:0000256" key="1">
    <source>
        <dbReference type="ARBA" id="ARBA00022679"/>
    </source>
</evidence>
<name>A0A1G1VZX7_9BACT</name>
<proteinExistence type="predicted"/>
<evidence type="ECO:0000313" key="4">
    <source>
        <dbReference type="EMBL" id="OGY20961.1"/>
    </source>
</evidence>
<evidence type="ECO:0000259" key="3">
    <source>
        <dbReference type="SMART" id="SM00563"/>
    </source>
</evidence>
<comment type="caution">
    <text evidence="4">The sequence shown here is derived from an EMBL/GenBank/DDBJ whole genome shotgun (WGS) entry which is preliminary data.</text>
</comment>
<dbReference type="STRING" id="1802591.A2113_01500"/>
<dbReference type="Pfam" id="PF01553">
    <property type="entry name" value="Acyltransferase"/>
    <property type="match status" value="1"/>
</dbReference>
<dbReference type="GO" id="GO:0003841">
    <property type="term" value="F:1-acylglycerol-3-phosphate O-acyltransferase activity"/>
    <property type="evidence" value="ECO:0007669"/>
    <property type="project" value="TreeGrafter"/>
</dbReference>
<feature type="domain" description="Phospholipid/glycerol acyltransferase" evidence="3">
    <location>
        <begin position="44"/>
        <end position="163"/>
    </location>
</feature>
<dbReference type="AlphaFoldDB" id="A0A1G1VZX7"/>
<dbReference type="PANTHER" id="PTHR10434">
    <property type="entry name" value="1-ACYL-SN-GLYCEROL-3-PHOSPHATE ACYLTRANSFERASE"/>
    <property type="match status" value="1"/>
</dbReference>
<keyword evidence="1" id="KW-0808">Transferase</keyword>
<dbReference type="GO" id="GO:0006654">
    <property type="term" value="P:phosphatidic acid biosynthetic process"/>
    <property type="evidence" value="ECO:0007669"/>
    <property type="project" value="TreeGrafter"/>
</dbReference>
<evidence type="ECO:0000313" key="5">
    <source>
        <dbReference type="Proteomes" id="UP000176299"/>
    </source>
</evidence>
<dbReference type="SUPFAM" id="SSF69593">
    <property type="entry name" value="Glycerol-3-phosphate (1)-acyltransferase"/>
    <property type="match status" value="1"/>
</dbReference>
<evidence type="ECO:0000256" key="2">
    <source>
        <dbReference type="ARBA" id="ARBA00023315"/>
    </source>
</evidence>
<sequence>MTIVITICQLLVYLIFTPPVRFFLRVQDRHSLETLKKISKNTGLILISNHISRLDPFLILSSLPFSVFYRLLPIHFMTASTYLNTWFQKLFLVPLGCYAHKSSAESYSPIDKSIKYLDKSERVFIFPEGKRLKLGESPNPKRGVGMLVLQKNYSVIPIKIRGIEDLAINKVFARKARTVISVGPIISNQEARKISSDPQVIASELMRKVYELE</sequence>
<reference evidence="4 5" key="1">
    <citation type="journal article" date="2016" name="Nat. Commun.">
        <title>Thousands of microbial genomes shed light on interconnected biogeochemical processes in an aquifer system.</title>
        <authorList>
            <person name="Anantharaman K."/>
            <person name="Brown C.T."/>
            <person name="Hug L.A."/>
            <person name="Sharon I."/>
            <person name="Castelle C.J."/>
            <person name="Probst A.J."/>
            <person name="Thomas B.C."/>
            <person name="Singh A."/>
            <person name="Wilkins M.J."/>
            <person name="Karaoz U."/>
            <person name="Brodie E.L."/>
            <person name="Williams K.H."/>
            <person name="Hubbard S.S."/>
            <person name="Banfield J.F."/>
        </authorList>
    </citation>
    <scope>NUCLEOTIDE SEQUENCE [LARGE SCALE GENOMIC DNA]</scope>
</reference>
<accession>A0A1G1VZX7</accession>
<dbReference type="InterPro" id="IPR002123">
    <property type="entry name" value="Plipid/glycerol_acylTrfase"/>
</dbReference>